<evidence type="ECO:0000256" key="1">
    <source>
        <dbReference type="ARBA" id="ARBA00005290"/>
    </source>
</evidence>
<dbReference type="SUPFAM" id="SSF52540">
    <property type="entry name" value="P-loop containing nucleoside triphosphate hydrolases"/>
    <property type="match status" value="1"/>
</dbReference>
<evidence type="ECO:0000256" key="7">
    <source>
        <dbReference type="SAM" id="MobiDB-lite"/>
    </source>
</evidence>
<dbReference type="CDD" id="cd17872">
    <property type="entry name" value="GPN3"/>
    <property type="match status" value="1"/>
</dbReference>
<comment type="caution">
    <text evidence="8">The sequence shown here is derived from an EMBL/GenBank/DDBJ whole genome shotgun (WGS) entry which is preliminary data.</text>
</comment>
<dbReference type="Pfam" id="PF03029">
    <property type="entry name" value="ATP_bind_1"/>
    <property type="match status" value="1"/>
</dbReference>
<evidence type="ECO:0000313" key="9">
    <source>
        <dbReference type="Proteomes" id="UP000023152"/>
    </source>
</evidence>
<dbReference type="InterPro" id="IPR030228">
    <property type="entry name" value="Gpn3"/>
</dbReference>
<comment type="subunit">
    <text evidence="6">Binds to RNA polymerase II (RNAPII).</text>
</comment>
<evidence type="ECO:0000256" key="5">
    <source>
        <dbReference type="ARBA" id="ARBA00023134"/>
    </source>
</evidence>
<keyword evidence="9" id="KW-1185">Reference proteome</keyword>
<dbReference type="Gene3D" id="3.40.50.300">
    <property type="entry name" value="P-loop containing nucleotide triphosphate hydrolases"/>
    <property type="match status" value="1"/>
</dbReference>
<name>X6NQU1_RETFI</name>
<accession>X6NQU1</accession>
<proteinExistence type="inferred from homology"/>
<organism evidence="8 9">
    <name type="scientific">Reticulomyxa filosa</name>
    <dbReference type="NCBI Taxonomy" id="46433"/>
    <lineage>
        <taxon>Eukaryota</taxon>
        <taxon>Sar</taxon>
        <taxon>Rhizaria</taxon>
        <taxon>Retaria</taxon>
        <taxon>Foraminifera</taxon>
        <taxon>Monothalamids</taxon>
        <taxon>Reticulomyxidae</taxon>
        <taxon>Reticulomyxa</taxon>
    </lineage>
</organism>
<dbReference type="PANTHER" id="PTHR21231">
    <property type="entry name" value="XPA-BINDING PROTEIN 1-RELATED"/>
    <property type="match status" value="1"/>
</dbReference>
<feature type="region of interest" description="Disordered" evidence="7">
    <location>
        <begin position="172"/>
        <end position="203"/>
    </location>
</feature>
<dbReference type="InterPro" id="IPR004130">
    <property type="entry name" value="Gpn"/>
</dbReference>
<dbReference type="InterPro" id="IPR027417">
    <property type="entry name" value="P-loop_NTPase"/>
</dbReference>
<gene>
    <name evidence="8" type="ORF">RFI_08458</name>
</gene>
<sequence>MKYAQLVIGPAGSGKSSYCRAMQQHCQTTKRSVHVVNLDPAADDLVYDVSFDIRELIGLDDVAEELELGPNGGLIFCMEYFMENIEWFQNKIGDYEDDYLFIDCPGQIELYRQLLEKMGYRMCSLYLLDCNFIGDGSKFISGILSSLSAMLQLELPHINLLTKVDLLESETKRNKESDDSANDNETKGNEKEKEQENEEDEEEALLDLSHLDEYFDPDITELINKVNASTSRKYFQMTKAIGDLIQCYNMVSFLPFSCRHVQLIENILRHCDHCMQFGEDAEPKDPVDWDNASSNNKDDTLDDDAQSNQDKTGMANVLEHMMRSNGNDIDFTGSHGYDGDNPRA</sequence>
<evidence type="ECO:0000256" key="3">
    <source>
        <dbReference type="ARBA" id="ARBA00022741"/>
    </source>
</evidence>
<feature type="compositionally biased region" description="Basic and acidic residues" evidence="7">
    <location>
        <begin position="172"/>
        <end position="194"/>
    </location>
</feature>
<feature type="region of interest" description="Disordered" evidence="7">
    <location>
        <begin position="281"/>
        <end position="314"/>
    </location>
</feature>
<reference evidence="8 9" key="1">
    <citation type="journal article" date="2013" name="Curr. Biol.">
        <title>The Genome of the Foraminiferan Reticulomyxa filosa.</title>
        <authorList>
            <person name="Glockner G."/>
            <person name="Hulsmann N."/>
            <person name="Schleicher M."/>
            <person name="Noegel A.A."/>
            <person name="Eichinger L."/>
            <person name="Gallinger C."/>
            <person name="Pawlowski J."/>
            <person name="Sierra R."/>
            <person name="Euteneuer U."/>
            <person name="Pillet L."/>
            <person name="Moustafa A."/>
            <person name="Platzer M."/>
            <person name="Groth M."/>
            <person name="Szafranski K."/>
            <person name="Schliwa M."/>
        </authorList>
    </citation>
    <scope>NUCLEOTIDE SEQUENCE [LARGE SCALE GENOMIC DNA]</scope>
</reference>
<evidence type="ECO:0000313" key="8">
    <source>
        <dbReference type="EMBL" id="ETO28670.1"/>
    </source>
</evidence>
<dbReference type="Proteomes" id="UP000023152">
    <property type="component" value="Unassembled WGS sequence"/>
</dbReference>
<dbReference type="GO" id="GO:0003924">
    <property type="term" value="F:GTPase activity"/>
    <property type="evidence" value="ECO:0007669"/>
    <property type="project" value="TreeGrafter"/>
</dbReference>
<dbReference type="AlphaFoldDB" id="X6NQU1"/>
<dbReference type="GO" id="GO:0005525">
    <property type="term" value="F:GTP binding"/>
    <property type="evidence" value="ECO:0007669"/>
    <property type="project" value="UniProtKB-KW"/>
</dbReference>
<dbReference type="OMA" id="KSTYCAN"/>
<protein>
    <recommendedName>
        <fullName evidence="2 6">GPN-loop GTPase 3</fullName>
    </recommendedName>
</protein>
<keyword evidence="3 6" id="KW-0547">Nucleotide-binding</keyword>
<evidence type="ECO:0000256" key="2">
    <source>
        <dbReference type="ARBA" id="ARBA00014587"/>
    </source>
</evidence>
<evidence type="ECO:0000256" key="6">
    <source>
        <dbReference type="RuleBase" id="RU365059"/>
    </source>
</evidence>
<dbReference type="PANTHER" id="PTHR21231:SF7">
    <property type="entry name" value="GPN-LOOP GTPASE 3"/>
    <property type="match status" value="1"/>
</dbReference>
<keyword evidence="4 6" id="KW-0378">Hydrolase</keyword>
<dbReference type="EMBL" id="ASPP01006533">
    <property type="protein sequence ID" value="ETO28670.1"/>
    <property type="molecule type" value="Genomic_DNA"/>
</dbReference>
<keyword evidence="5 6" id="KW-0342">GTP-binding</keyword>
<comment type="similarity">
    <text evidence="1 6">Belongs to the GPN-loop GTPase family.</text>
</comment>
<feature type="region of interest" description="Disordered" evidence="7">
    <location>
        <begin position="325"/>
        <end position="344"/>
    </location>
</feature>
<dbReference type="OrthoDB" id="5839at2759"/>
<comment type="function">
    <text evidence="6">Small GTPase required for proper nuclear import of RNA polymerase II and III (RNAPII and RNAPIII). May act at an RNAP assembly step prior to nuclear import.</text>
</comment>
<evidence type="ECO:0000256" key="4">
    <source>
        <dbReference type="ARBA" id="ARBA00022801"/>
    </source>
</evidence>